<dbReference type="Proteomes" id="UP000093482">
    <property type="component" value="Unassembled WGS sequence"/>
</dbReference>
<evidence type="ECO:0000256" key="4">
    <source>
        <dbReference type="ARBA" id="ARBA00022825"/>
    </source>
</evidence>
<evidence type="ECO:0000256" key="5">
    <source>
        <dbReference type="PROSITE-ProRule" id="PRU01240"/>
    </source>
</evidence>
<keyword evidence="4 5" id="KW-0720">Serine protease</keyword>
<dbReference type="RefSeq" id="WP_066461743.1">
    <property type="nucleotide sequence ID" value="NZ_MATO01000010.1"/>
</dbReference>
<evidence type="ECO:0000259" key="6">
    <source>
        <dbReference type="Pfam" id="PF00082"/>
    </source>
</evidence>
<evidence type="ECO:0000256" key="3">
    <source>
        <dbReference type="ARBA" id="ARBA00022801"/>
    </source>
</evidence>
<dbReference type="GO" id="GO:0006508">
    <property type="term" value="P:proteolysis"/>
    <property type="evidence" value="ECO:0007669"/>
    <property type="project" value="UniProtKB-KW"/>
</dbReference>
<dbReference type="AlphaFoldDB" id="A0A1C0Z1L6"/>
<keyword evidence="3 5" id="KW-0378">Hydrolase</keyword>
<organism evidence="7 8">
    <name type="scientific">Caryophanon latum</name>
    <dbReference type="NCBI Taxonomy" id="33977"/>
    <lineage>
        <taxon>Bacteria</taxon>
        <taxon>Bacillati</taxon>
        <taxon>Bacillota</taxon>
        <taxon>Bacilli</taxon>
        <taxon>Bacillales</taxon>
        <taxon>Caryophanaceae</taxon>
        <taxon>Caryophanon</taxon>
    </lineage>
</organism>
<evidence type="ECO:0000313" key="7">
    <source>
        <dbReference type="EMBL" id="OCS93334.1"/>
    </source>
</evidence>
<dbReference type="Gene3D" id="3.40.50.200">
    <property type="entry name" value="Peptidase S8/S53 domain"/>
    <property type="match status" value="1"/>
</dbReference>
<dbReference type="SUPFAM" id="SSF52743">
    <property type="entry name" value="Subtilisin-like"/>
    <property type="match status" value="1"/>
</dbReference>
<proteinExistence type="inferred from homology"/>
<dbReference type="InterPro" id="IPR050131">
    <property type="entry name" value="Peptidase_S8_subtilisin-like"/>
</dbReference>
<evidence type="ECO:0000256" key="1">
    <source>
        <dbReference type="ARBA" id="ARBA00011073"/>
    </source>
</evidence>
<evidence type="ECO:0000313" key="8">
    <source>
        <dbReference type="Proteomes" id="UP000093482"/>
    </source>
</evidence>
<name>A0A1C0Z1L6_9BACL</name>
<feature type="domain" description="Peptidase S8/S53" evidence="6">
    <location>
        <begin position="61"/>
        <end position="278"/>
    </location>
</feature>
<dbReference type="PROSITE" id="PS51892">
    <property type="entry name" value="SUBTILASE"/>
    <property type="match status" value="1"/>
</dbReference>
<protein>
    <recommendedName>
        <fullName evidence="6">Peptidase S8/S53 domain-containing protein</fullName>
    </recommendedName>
</protein>
<keyword evidence="8" id="KW-1185">Reference proteome</keyword>
<feature type="active site" description="Charge relay system" evidence="5">
    <location>
        <position position="70"/>
    </location>
</feature>
<comment type="caution">
    <text evidence="7">The sequence shown here is derived from an EMBL/GenBank/DDBJ whole genome shotgun (WGS) entry which is preliminary data.</text>
</comment>
<dbReference type="Pfam" id="PF00082">
    <property type="entry name" value="Peptidase_S8"/>
    <property type="match status" value="1"/>
</dbReference>
<accession>A0A1C0Z1L6</accession>
<dbReference type="EMBL" id="MATO01000010">
    <property type="protein sequence ID" value="OCS93334.1"/>
    <property type="molecule type" value="Genomic_DNA"/>
</dbReference>
<dbReference type="InterPro" id="IPR000209">
    <property type="entry name" value="Peptidase_S8/S53_dom"/>
</dbReference>
<evidence type="ECO:0000256" key="2">
    <source>
        <dbReference type="ARBA" id="ARBA00022670"/>
    </source>
</evidence>
<dbReference type="OrthoDB" id="9798386at2"/>
<gene>
    <name evidence="7" type="ORF">A6K76_05415</name>
</gene>
<keyword evidence="2 5" id="KW-0645">Protease</keyword>
<dbReference type="InterPro" id="IPR036852">
    <property type="entry name" value="Peptidase_S8/S53_dom_sf"/>
</dbReference>
<feature type="active site" description="Charge relay system" evidence="5">
    <location>
        <position position="98"/>
    </location>
</feature>
<reference evidence="7 8" key="1">
    <citation type="submission" date="2016-07" db="EMBL/GenBank/DDBJ databases">
        <title>Caryophanon latum genome sequencing.</title>
        <authorList>
            <person name="Verma A."/>
            <person name="Pal Y."/>
            <person name="Krishnamurthi S."/>
        </authorList>
    </citation>
    <scope>NUCLEOTIDE SEQUENCE [LARGE SCALE GENOMIC DNA]</scope>
    <source>
        <strain evidence="7 8">DSM 14151</strain>
    </source>
</reference>
<dbReference type="PANTHER" id="PTHR43806">
    <property type="entry name" value="PEPTIDASE S8"/>
    <property type="match status" value="1"/>
</dbReference>
<dbReference type="PANTHER" id="PTHR43806:SF11">
    <property type="entry name" value="CEREVISIN-RELATED"/>
    <property type="match status" value="1"/>
</dbReference>
<dbReference type="InterPro" id="IPR015500">
    <property type="entry name" value="Peptidase_S8_subtilisin-rel"/>
</dbReference>
<sequence length="305" mass="34257">MFKLKLKTLMFFLFSVLLILCIFYTEDDTRFVKKSDSFLKEYWAYDYLEIDLIREQNNLYGKDVKIGLIDTGVAKFIDVVDGINVRDQNEDYSDTHGHGTHIAGILKDDSFGIVPDSDLYIVKALDSKMSGDIKDIILGIEWLIEKEIDIILLPFGSTEYNSELEKVINDANEKGIFVVSSVGNYGLQEEIDVLYPAKFKNVLGVGALGKDGEVWKGSTLGEEVDILLPGQAIKSLSLSGDPLVSSGTSMASAYMAGILALYIEKTSKSSDYNIQDRILIFRDELNKYYKKGRYNLFNPAIILDE</sequence>
<comment type="similarity">
    <text evidence="1 5">Belongs to the peptidase S8 family.</text>
</comment>
<dbReference type="PRINTS" id="PR00723">
    <property type="entry name" value="SUBTILISIN"/>
</dbReference>
<feature type="active site" description="Charge relay system" evidence="5">
    <location>
        <position position="249"/>
    </location>
</feature>
<dbReference type="GO" id="GO:0004252">
    <property type="term" value="F:serine-type endopeptidase activity"/>
    <property type="evidence" value="ECO:0007669"/>
    <property type="project" value="UniProtKB-UniRule"/>
</dbReference>